<dbReference type="AlphaFoldDB" id="A0A0F9M537"/>
<dbReference type="EMBL" id="LAZR01005337">
    <property type="protein sequence ID" value="KKN00769.1"/>
    <property type="molecule type" value="Genomic_DNA"/>
</dbReference>
<evidence type="ECO:0000313" key="2">
    <source>
        <dbReference type="EMBL" id="KKN00769.1"/>
    </source>
</evidence>
<organism evidence="2">
    <name type="scientific">marine sediment metagenome</name>
    <dbReference type="NCBI Taxonomy" id="412755"/>
    <lineage>
        <taxon>unclassified sequences</taxon>
        <taxon>metagenomes</taxon>
        <taxon>ecological metagenomes</taxon>
    </lineage>
</organism>
<reference evidence="2" key="1">
    <citation type="journal article" date="2015" name="Nature">
        <title>Complex archaea that bridge the gap between prokaryotes and eukaryotes.</title>
        <authorList>
            <person name="Spang A."/>
            <person name="Saw J.H."/>
            <person name="Jorgensen S.L."/>
            <person name="Zaremba-Niedzwiedzka K."/>
            <person name="Martijn J."/>
            <person name="Lind A.E."/>
            <person name="van Eijk R."/>
            <person name="Schleper C."/>
            <person name="Guy L."/>
            <person name="Ettema T.J."/>
        </authorList>
    </citation>
    <scope>NUCLEOTIDE SEQUENCE</scope>
</reference>
<accession>A0A0F9M537</accession>
<dbReference type="InterPro" id="IPR045731">
    <property type="entry name" value="DUF6085"/>
</dbReference>
<evidence type="ECO:0000313" key="1">
    <source>
        <dbReference type="EMBL" id="KKL72425.1"/>
    </source>
</evidence>
<comment type="caution">
    <text evidence="2">The sequence shown here is derived from an EMBL/GenBank/DDBJ whole genome shotgun (WGS) entry which is preliminary data.</text>
</comment>
<gene>
    <name evidence="2" type="ORF">LCGC14_1134560</name>
    <name evidence="1" type="ORF">LCGC14_2085060</name>
</gene>
<proteinExistence type="predicted"/>
<sequence>MKAPCGQEDCDCGHTIAKLQEEVDSLRTALNQDGHVLEFRKSGWAIEHPVECRSGSLLDCRFNFLCEEMGGPPEEGLGRYKAAIGADGTLILAAIKEAKP</sequence>
<dbReference type="Pfam" id="PF19563">
    <property type="entry name" value="DUF6085"/>
    <property type="match status" value="1"/>
</dbReference>
<name>A0A0F9M537_9ZZZZ</name>
<protein>
    <submittedName>
        <fullName evidence="2">Uncharacterized protein</fullName>
    </submittedName>
</protein>
<dbReference type="EMBL" id="LAZR01025278">
    <property type="protein sequence ID" value="KKL72425.1"/>
    <property type="molecule type" value="Genomic_DNA"/>
</dbReference>